<dbReference type="Gene3D" id="1.20.1080.10">
    <property type="entry name" value="Glycerol uptake facilitator protein"/>
    <property type="match status" value="1"/>
</dbReference>
<evidence type="ECO:0000313" key="8">
    <source>
        <dbReference type="EMBL" id="MBP1040818.1"/>
    </source>
</evidence>
<organism evidence="8 9">
    <name type="scientific">Vagococcus allomyrinae</name>
    <dbReference type="NCBI Taxonomy" id="2794353"/>
    <lineage>
        <taxon>Bacteria</taxon>
        <taxon>Bacillati</taxon>
        <taxon>Bacillota</taxon>
        <taxon>Bacilli</taxon>
        <taxon>Lactobacillales</taxon>
        <taxon>Enterococcaceae</taxon>
        <taxon>Vagococcus</taxon>
    </lineage>
</organism>
<feature type="transmembrane region" description="Helical" evidence="7">
    <location>
        <begin position="57"/>
        <end position="82"/>
    </location>
</feature>
<dbReference type="PROSITE" id="PS01005">
    <property type="entry name" value="FORMATE_NITRITE_TP_1"/>
    <property type="match status" value="1"/>
</dbReference>
<keyword evidence="3 7" id="KW-0812">Transmembrane</keyword>
<dbReference type="PANTHER" id="PTHR30520:SF6">
    <property type="entry name" value="FORMATE_NITRATE FAMILY TRANSPORTER (EUROFUNG)"/>
    <property type="match status" value="1"/>
</dbReference>
<keyword evidence="2" id="KW-0813">Transport</keyword>
<dbReference type="RefSeq" id="WP_209526250.1">
    <property type="nucleotide sequence ID" value="NZ_JAEEGA010000004.1"/>
</dbReference>
<protein>
    <submittedName>
        <fullName evidence="8">Formate/nitrite transporter family protein</fullName>
    </submittedName>
</protein>
<evidence type="ECO:0000256" key="5">
    <source>
        <dbReference type="ARBA" id="ARBA00023136"/>
    </source>
</evidence>
<proteinExistence type="inferred from homology"/>
<evidence type="ECO:0000256" key="3">
    <source>
        <dbReference type="ARBA" id="ARBA00022692"/>
    </source>
</evidence>
<feature type="transmembrane region" description="Helical" evidence="7">
    <location>
        <begin position="187"/>
        <end position="214"/>
    </location>
</feature>
<keyword evidence="9" id="KW-1185">Reference proteome</keyword>
<dbReference type="FunFam" id="1.20.1080.10:FF:000011">
    <property type="entry name" value="Formate family transporter"/>
    <property type="match status" value="1"/>
</dbReference>
<keyword evidence="4 7" id="KW-1133">Transmembrane helix</keyword>
<dbReference type="AlphaFoldDB" id="A0A940PB73"/>
<comment type="caution">
    <text evidence="8">The sequence shown here is derived from an EMBL/GenBank/DDBJ whole genome shotgun (WGS) entry which is preliminary data.</text>
</comment>
<reference evidence="8" key="1">
    <citation type="submission" date="2020-12" db="EMBL/GenBank/DDBJ databases">
        <title>Vagococcus allomyrinae sp. nov. and Enterococcus lavae sp. nov., isolated from the larvae of Allomyrina dichotoma.</title>
        <authorList>
            <person name="Lee S.D."/>
        </authorList>
    </citation>
    <scope>NUCLEOTIDE SEQUENCE</scope>
    <source>
        <strain evidence="8">BWB3-3</strain>
    </source>
</reference>
<evidence type="ECO:0000256" key="1">
    <source>
        <dbReference type="ARBA" id="ARBA00004141"/>
    </source>
</evidence>
<dbReference type="PANTHER" id="PTHR30520">
    <property type="entry name" value="FORMATE TRANSPORTER-RELATED"/>
    <property type="match status" value="1"/>
</dbReference>
<gene>
    <name evidence="8" type="ORF">I6N95_07360</name>
</gene>
<dbReference type="GO" id="GO:0015499">
    <property type="term" value="F:formate transmembrane transporter activity"/>
    <property type="evidence" value="ECO:0007669"/>
    <property type="project" value="TreeGrafter"/>
</dbReference>
<feature type="transmembrane region" description="Helical" evidence="7">
    <location>
        <begin position="23"/>
        <end position="45"/>
    </location>
</feature>
<dbReference type="Pfam" id="PF01226">
    <property type="entry name" value="Form_Nir_trans"/>
    <property type="match status" value="1"/>
</dbReference>
<dbReference type="InterPro" id="IPR023271">
    <property type="entry name" value="Aquaporin-like"/>
</dbReference>
<evidence type="ECO:0000256" key="4">
    <source>
        <dbReference type="ARBA" id="ARBA00022989"/>
    </source>
</evidence>
<comment type="similarity">
    <text evidence="6">Belongs to the FNT transporter (TC 1.A.16) family.</text>
</comment>
<feature type="transmembrane region" description="Helical" evidence="7">
    <location>
        <begin position="103"/>
        <end position="125"/>
    </location>
</feature>
<dbReference type="EMBL" id="JAEEGA010000004">
    <property type="protein sequence ID" value="MBP1040818.1"/>
    <property type="molecule type" value="Genomic_DNA"/>
</dbReference>
<evidence type="ECO:0000256" key="7">
    <source>
        <dbReference type="SAM" id="Phobius"/>
    </source>
</evidence>
<evidence type="ECO:0000256" key="6">
    <source>
        <dbReference type="ARBA" id="ARBA00049660"/>
    </source>
</evidence>
<keyword evidence="5 7" id="KW-0472">Membrane</keyword>
<comment type="subcellular location">
    <subcellularLocation>
        <location evidence="1">Membrane</location>
        <topology evidence="1">Multi-pass membrane protein</topology>
    </subcellularLocation>
</comment>
<dbReference type="InterPro" id="IPR000292">
    <property type="entry name" value="For/NO2_transpt"/>
</dbReference>
<sequence>MYSLEETLAITIKKGKAKVHKPLRAKLILGFIGGAMISLGYLAYIRVISSIADQWGSFASLIGAMIFPIGLIVILLGGGELITGNMFVVSTAWFDKKVSTKELLSNFVVITFANIIGSLFVAYFFGHLVGLTSTGVYLHETLTMAAAKIKATPLQAFISGIGCNWFVGLSVWLCYGTKDTVGKYLGIWFPVTTFVAIGFQHSVANVFIISAAIFENGATWKEFIFNFIPVYFGNIVGGAIMVGGLYYAVYKK</sequence>
<name>A0A940PB73_9ENTE</name>
<dbReference type="InterPro" id="IPR024002">
    <property type="entry name" value="For/NO2_transpt_CS"/>
</dbReference>
<evidence type="ECO:0000256" key="2">
    <source>
        <dbReference type="ARBA" id="ARBA00022448"/>
    </source>
</evidence>
<dbReference type="GO" id="GO:0005886">
    <property type="term" value="C:plasma membrane"/>
    <property type="evidence" value="ECO:0007669"/>
    <property type="project" value="TreeGrafter"/>
</dbReference>
<feature type="transmembrane region" description="Helical" evidence="7">
    <location>
        <begin position="154"/>
        <end position="175"/>
    </location>
</feature>
<accession>A0A940PB73</accession>
<feature type="transmembrane region" description="Helical" evidence="7">
    <location>
        <begin position="226"/>
        <end position="249"/>
    </location>
</feature>
<dbReference type="Proteomes" id="UP000674938">
    <property type="component" value="Unassembled WGS sequence"/>
</dbReference>
<evidence type="ECO:0000313" key="9">
    <source>
        <dbReference type="Proteomes" id="UP000674938"/>
    </source>
</evidence>